<sequence>MGSLCPVSIPEASYAADDVVIPEMMFAPGEEPVGVRVLTYQSSRAISSILNVLEEDEISKEHVEAIEDFEEFLAFPWGRLAFDMLMSSIKERDEISLSQKSISLKGFVLAIQLVMVEAVPALTEVVQEGSSSSDSESDDDNEEGKHKIGKKHKLSPGHGRVVDAKAEVIAYPRFKKCKTRESYTFPKGLVDIFSKINPSSPYLRSVYIPFNFDKQHWVGLCVDWIEWKITVLDCNPIFRSDDALATDLMQVVVMLPYLLVNCGGATPNDIHTPLAIYRPDSLVNNFKVPDSGLTSVLLMQSHAIGGIDSCRAISPENIDREVQGAGVMLYEFHESF</sequence>
<comment type="caution">
    <text evidence="6">The sequence shown here is derived from an EMBL/GenBank/DDBJ whole genome shotgun (WGS) entry which is preliminary data.</text>
</comment>
<dbReference type="PANTHER" id="PTHR48449">
    <property type="entry name" value="DUF1985 DOMAIN-CONTAINING PROTEIN"/>
    <property type="match status" value="1"/>
</dbReference>
<dbReference type="InterPro" id="IPR038765">
    <property type="entry name" value="Papain-like_cys_pep_sf"/>
</dbReference>
<dbReference type="AlphaFoldDB" id="A0A8S9GUP4"/>
<dbReference type="GO" id="GO:0008234">
    <property type="term" value="F:cysteine-type peptidase activity"/>
    <property type="evidence" value="ECO:0007669"/>
    <property type="project" value="InterPro"/>
</dbReference>
<protein>
    <recommendedName>
        <fullName evidence="5">Ubiquitin-like protease family profile domain-containing protein</fullName>
    </recommendedName>
</protein>
<accession>A0A8S9GUP4</accession>
<reference evidence="6" key="1">
    <citation type="submission" date="2019-12" db="EMBL/GenBank/DDBJ databases">
        <title>Genome sequencing and annotation of Brassica cretica.</title>
        <authorList>
            <person name="Studholme D.J."/>
            <person name="Sarris P.F."/>
        </authorList>
    </citation>
    <scope>NUCLEOTIDE SEQUENCE</scope>
    <source>
        <strain evidence="6">PFS-102/07</strain>
        <tissue evidence="6">Leaf</tissue>
    </source>
</reference>
<proteinExistence type="inferred from homology"/>
<keyword evidence="3" id="KW-0378">Hydrolase</keyword>
<evidence type="ECO:0000259" key="5">
    <source>
        <dbReference type="Pfam" id="PF02902"/>
    </source>
</evidence>
<evidence type="ECO:0000256" key="4">
    <source>
        <dbReference type="SAM" id="MobiDB-lite"/>
    </source>
</evidence>
<dbReference type="PANTHER" id="PTHR48449:SF2">
    <property type="entry name" value="UBIQUITIN-LIKE PROTEASE FAMILY PROFILE DOMAIN-CONTAINING PROTEIN"/>
    <property type="match status" value="1"/>
</dbReference>
<dbReference type="EMBL" id="QGKY02001925">
    <property type="protein sequence ID" value="KAF2547918.1"/>
    <property type="molecule type" value="Genomic_DNA"/>
</dbReference>
<keyword evidence="2" id="KW-0645">Protease</keyword>
<dbReference type="GO" id="GO:0006508">
    <property type="term" value="P:proteolysis"/>
    <property type="evidence" value="ECO:0007669"/>
    <property type="project" value="UniProtKB-KW"/>
</dbReference>
<feature type="region of interest" description="Disordered" evidence="4">
    <location>
        <begin position="127"/>
        <end position="157"/>
    </location>
</feature>
<evidence type="ECO:0000313" key="6">
    <source>
        <dbReference type="EMBL" id="KAF2547918.1"/>
    </source>
</evidence>
<evidence type="ECO:0000256" key="2">
    <source>
        <dbReference type="ARBA" id="ARBA00022670"/>
    </source>
</evidence>
<feature type="domain" description="Ubiquitin-like protease family profile" evidence="5">
    <location>
        <begin position="171"/>
        <end position="312"/>
    </location>
</feature>
<dbReference type="Pfam" id="PF02902">
    <property type="entry name" value="Peptidase_C48"/>
    <property type="match status" value="1"/>
</dbReference>
<organism evidence="6">
    <name type="scientific">Brassica cretica</name>
    <name type="common">Mustard</name>
    <dbReference type="NCBI Taxonomy" id="69181"/>
    <lineage>
        <taxon>Eukaryota</taxon>
        <taxon>Viridiplantae</taxon>
        <taxon>Streptophyta</taxon>
        <taxon>Embryophyta</taxon>
        <taxon>Tracheophyta</taxon>
        <taxon>Spermatophyta</taxon>
        <taxon>Magnoliopsida</taxon>
        <taxon>eudicotyledons</taxon>
        <taxon>Gunneridae</taxon>
        <taxon>Pentapetalae</taxon>
        <taxon>rosids</taxon>
        <taxon>malvids</taxon>
        <taxon>Brassicales</taxon>
        <taxon>Brassicaceae</taxon>
        <taxon>Brassiceae</taxon>
        <taxon>Brassica</taxon>
    </lineage>
</organism>
<dbReference type="InterPro" id="IPR003653">
    <property type="entry name" value="Peptidase_C48_C"/>
</dbReference>
<name>A0A8S9GUP4_BRACR</name>
<gene>
    <name evidence="6" type="ORF">F2Q70_00019867</name>
</gene>
<evidence type="ECO:0000256" key="1">
    <source>
        <dbReference type="ARBA" id="ARBA00005234"/>
    </source>
</evidence>
<evidence type="ECO:0000256" key="3">
    <source>
        <dbReference type="ARBA" id="ARBA00022801"/>
    </source>
</evidence>
<dbReference type="SUPFAM" id="SSF54001">
    <property type="entry name" value="Cysteine proteinases"/>
    <property type="match status" value="1"/>
</dbReference>
<comment type="similarity">
    <text evidence="1">Belongs to the peptidase C48 family.</text>
</comment>